<feature type="compositionally biased region" description="Low complexity" evidence="1">
    <location>
        <begin position="80"/>
        <end position="96"/>
    </location>
</feature>
<sequence length="370" mass="42318">METKDTQSIPHQEFTHTTTTTTTASAATNEEPQSQQLQQLPALQLHQTDTSSTVAQSDYEYSNMESSFSNPYLIPQIQPNNNNNNRNNYQQSVTPSNQPPPPSLQPPTTSSLPPAPPPLLSQYQHYSSHDDLTRVQNPPLELKQSHSVPSVPTVRTYFGQQQQQQPVSSDHLDQMHSVVTTQQQQQLQNQNHSFYTSTSTTTNNIPSTSSTTSTPSHTNQQLPFQVPTNIDVNQYPDMTTLVNSNANIVVPMVENRFVDHKVCSICGKRITRDMSRHMRTHQTESRFNCKFPKNQCRHKSGRFNRPYDFKKHLLNRHFKFDDPSIKRLHNLSDKLNHWGTCPCGLRFSGRDWLDEHILTEDPNKKCPFIE</sequence>
<accession>M3JSF5</accession>
<evidence type="ECO:0000313" key="2">
    <source>
        <dbReference type="EMBL" id="EMG45730.1"/>
    </source>
</evidence>
<feature type="compositionally biased region" description="Polar residues" evidence="1">
    <location>
        <begin position="1"/>
        <end position="10"/>
    </location>
</feature>
<name>M3JSF5_CANMX</name>
<dbReference type="Proteomes" id="UP000011777">
    <property type="component" value="Unassembled WGS sequence"/>
</dbReference>
<evidence type="ECO:0000313" key="3">
    <source>
        <dbReference type="Proteomes" id="UP000011777"/>
    </source>
</evidence>
<dbReference type="STRING" id="1245528.M3JSF5"/>
<reference evidence="2 3" key="1">
    <citation type="submission" date="2013-02" db="EMBL/GenBank/DDBJ databases">
        <title>Genome sequence of Candida maltosa Xu316, a potential industrial strain for xylitol and ethanol production.</title>
        <authorList>
            <person name="Yu J."/>
            <person name="Wang Q."/>
            <person name="Geng X."/>
            <person name="Bao W."/>
            <person name="He P."/>
            <person name="Cai J."/>
        </authorList>
    </citation>
    <scope>NUCLEOTIDE SEQUENCE [LARGE SCALE GENOMIC DNA]</scope>
    <source>
        <strain evidence="3">Xu316</strain>
    </source>
</reference>
<feature type="compositionally biased region" description="Low complexity" evidence="1">
    <location>
        <begin position="15"/>
        <end position="38"/>
    </location>
</feature>
<feature type="region of interest" description="Disordered" evidence="1">
    <location>
        <begin position="1"/>
        <end position="38"/>
    </location>
</feature>
<dbReference type="AlphaFoldDB" id="M3JSF5"/>
<dbReference type="eggNOG" id="ENOG502S680">
    <property type="taxonomic scope" value="Eukaryota"/>
</dbReference>
<proteinExistence type="predicted"/>
<evidence type="ECO:0000256" key="1">
    <source>
        <dbReference type="SAM" id="MobiDB-lite"/>
    </source>
</evidence>
<protein>
    <submittedName>
        <fullName evidence="2">Uncharacterized protein</fullName>
    </submittedName>
</protein>
<organism evidence="2 3">
    <name type="scientific">Candida maltosa (strain Xu316)</name>
    <name type="common">Yeast</name>
    <dbReference type="NCBI Taxonomy" id="1245528"/>
    <lineage>
        <taxon>Eukaryota</taxon>
        <taxon>Fungi</taxon>
        <taxon>Dikarya</taxon>
        <taxon>Ascomycota</taxon>
        <taxon>Saccharomycotina</taxon>
        <taxon>Pichiomycetes</taxon>
        <taxon>Debaryomycetaceae</taxon>
        <taxon>Candida/Lodderomyces clade</taxon>
        <taxon>Candida</taxon>
    </lineage>
</organism>
<keyword evidence="3" id="KW-1185">Reference proteome</keyword>
<feature type="region of interest" description="Disordered" evidence="1">
    <location>
        <begin position="159"/>
        <end position="222"/>
    </location>
</feature>
<feature type="compositionally biased region" description="Low complexity" evidence="1">
    <location>
        <begin position="182"/>
        <end position="219"/>
    </location>
</feature>
<feature type="region of interest" description="Disordered" evidence="1">
    <location>
        <begin position="70"/>
        <end position="123"/>
    </location>
</feature>
<dbReference type="EMBL" id="AOGT01002347">
    <property type="protein sequence ID" value="EMG45730.1"/>
    <property type="molecule type" value="Genomic_DNA"/>
</dbReference>
<dbReference type="OrthoDB" id="4086633at2759"/>
<comment type="caution">
    <text evidence="2">The sequence shown here is derived from an EMBL/GenBank/DDBJ whole genome shotgun (WGS) entry which is preliminary data.</text>
</comment>
<gene>
    <name evidence="2" type="ORF">G210_4062</name>
</gene>
<dbReference type="HOGENOM" id="CLU_059573_0_0_1"/>